<dbReference type="PANTHER" id="PTHR13947:SF37">
    <property type="entry name" value="LD18367P"/>
    <property type="match status" value="1"/>
</dbReference>
<dbReference type="EC" id="2.3.-.-" evidence="3"/>
<organism evidence="3 4">
    <name type="scientific">Pontibacillus salicampi</name>
    <dbReference type="NCBI Taxonomy" id="1449801"/>
    <lineage>
        <taxon>Bacteria</taxon>
        <taxon>Bacillati</taxon>
        <taxon>Bacillota</taxon>
        <taxon>Bacilli</taxon>
        <taxon>Bacillales</taxon>
        <taxon>Bacillaceae</taxon>
        <taxon>Pontibacillus</taxon>
    </lineage>
</organism>
<dbReference type="Gene3D" id="3.40.630.30">
    <property type="match status" value="1"/>
</dbReference>
<dbReference type="InterPro" id="IPR050769">
    <property type="entry name" value="NAT_camello-type"/>
</dbReference>
<dbReference type="EMBL" id="JBHLTP010000004">
    <property type="protein sequence ID" value="MFC0523412.1"/>
    <property type="molecule type" value="Genomic_DNA"/>
</dbReference>
<keyword evidence="1 3" id="KW-0808">Transferase</keyword>
<reference evidence="3 4" key="1">
    <citation type="submission" date="2024-09" db="EMBL/GenBank/DDBJ databases">
        <authorList>
            <person name="Sun Q."/>
            <person name="Mori K."/>
        </authorList>
    </citation>
    <scope>NUCLEOTIDE SEQUENCE [LARGE SCALE GENOMIC DNA]</scope>
    <source>
        <strain evidence="3 4">NCAIM B.02529</strain>
    </source>
</reference>
<protein>
    <submittedName>
        <fullName evidence="3">GNAT family N-acetyltransferase</fullName>
        <ecNumber evidence="3">2.3.-.-</ecNumber>
    </submittedName>
</protein>
<keyword evidence="4" id="KW-1185">Reference proteome</keyword>
<dbReference type="InterPro" id="IPR000182">
    <property type="entry name" value="GNAT_dom"/>
</dbReference>
<evidence type="ECO:0000256" key="1">
    <source>
        <dbReference type="ARBA" id="ARBA00022679"/>
    </source>
</evidence>
<dbReference type="Proteomes" id="UP001589836">
    <property type="component" value="Unassembled WGS sequence"/>
</dbReference>
<evidence type="ECO:0000313" key="3">
    <source>
        <dbReference type="EMBL" id="MFC0523412.1"/>
    </source>
</evidence>
<feature type="domain" description="N-acetyltransferase" evidence="2">
    <location>
        <begin position="3"/>
        <end position="169"/>
    </location>
</feature>
<dbReference type="CDD" id="cd04301">
    <property type="entry name" value="NAT_SF"/>
    <property type="match status" value="1"/>
</dbReference>
<dbReference type="PANTHER" id="PTHR13947">
    <property type="entry name" value="GNAT FAMILY N-ACETYLTRANSFERASE"/>
    <property type="match status" value="1"/>
</dbReference>
<evidence type="ECO:0000313" key="4">
    <source>
        <dbReference type="Proteomes" id="UP001589836"/>
    </source>
</evidence>
<name>A0ABV6LM77_9BACI</name>
<comment type="caution">
    <text evidence="3">The sequence shown here is derived from an EMBL/GenBank/DDBJ whole genome shotgun (WGS) entry which is preliminary data.</text>
</comment>
<proteinExistence type="predicted"/>
<dbReference type="PROSITE" id="PS51186">
    <property type="entry name" value="GNAT"/>
    <property type="match status" value="1"/>
</dbReference>
<dbReference type="InterPro" id="IPR016181">
    <property type="entry name" value="Acyl_CoA_acyltransferase"/>
</dbReference>
<dbReference type="SUPFAM" id="SSF55729">
    <property type="entry name" value="Acyl-CoA N-acyltransferases (Nat)"/>
    <property type="match status" value="1"/>
</dbReference>
<evidence type="ECO:0000259" key="2">
    <source>
        <dbReference type="PROSITE" id="PS51186"/>
    </source>
</evidence>
<accession>A0ABV6LM77</accession>
<gene>
    <name evidence="3" type="ORF">ACFFGV_07420</name>
</gene>
<dbReference type="RefSeq" id="WP_377346174.1">
    <property type="nucleotide sequence ID" value="NZ_JBHLTP010000004.1"/>
</dbReference>
<dbReference type="GO" id="GO:0016746">
    <property type="term" value="F:acyltransferase activity"/>
    <property type="evidence" value="ECO:0007669"/>
    <property type="project" value="UniProtKB-KW"/>
</dbReference>
<sequence length="173" mass="19890">MIISYKPLVMSEDTLDTIVPIYLQAHDKEDQEVRSRFKKHASYPGYIGMVAVCEREVVGFAYGYTSLAGQFYNERLKMLMKEEEVSTWMENCFEFVELAVHPSFQGHGIGSTLEKRLLDESRHHTSILTTGAVNQKARKLYSQLGWEEVREGYIIPNGEEMVIMAKHINLPIQ</sequence>
<dbReference type="Pfam" id="PF00583">
    <property type="entry name" value="Acetyltransf_1"/>
    <property type="match status" value="1"/>
</dbReference>
<keyword evidence="3" id="KW-0012">Acyltransferase</keyword>